<name>A0A6G0VM85_APHCR</name>
<sequence>MLTIILAVNIDGSEKLITLIIRKDSKPRDFKVIGSILITYLSNK</sequence>
<dbReference type="OrthoDB" id="155630at2759"/>
<accession>A0A6G0VM85</accession>
<feature type="non-terminal residue" evidence="1">
    <location>
        <position position="44"/>
    </location>
</feature>
<evidence type="ECO:0000313" key="1">
    <source>
        <dbReference type="EMBL" id="KAF0701723.1"/>
    </source>
</evidence>
<dbReference type="Proteomes" id="UP000478052">
    <property type="component" value="Unassembled WGS sequence"/>
</dbReference>
<keyword evidence="2" id="KW-1185">Reference proteome</keyword>
<gene>
    <name evidence="1" type="ORF">FWK35_00036277</name>
</gene>
<proteinExistence type="predicted"/>
<evidence type="ECO:0000313" key="2">
    <source>
        <dbReference type="Proteomes" id="UP000478052"/>
    </source>
</evidence>
<dbReference type="EMBL" id="VUJU01014641">
    <property type="protein sequence ID" value="KAF0701723.1"/>
    <property type="molecule type" value="Genomic_DNA"/>
</dbReference>
<dbReference type="AlphaFoldDB" id="A0A6G0VM85"/>
<comment type="caution">
    <text evidence="1">The sequence shown here is derived from an EMBL/GenBank/DDBJ whole genome shotgun (WGS) entry which is preliminary data.</text>
</comment>
<organism evidence="1 2">
    <name type="scientific">Aphis craccivora</name>
    <name type="common">Cowpea aphid</name>
    <dbReference type="NCBI Taxonomy" id="307492"/>
    <lineage>
        <taxon>Eukaryota</taxon>
        <taxon>Metazoa</taxon>
        <taxon>Ecdysozoa</taxon>
        <taxon>Arthropoda</taxon>
        <taxon>Hexapoda</taxon>
        <taxon>Insecta</taxon>
        <taxon>Pterygota</taxon>
        <taxon>Neoptera</taxon>
        <taxon>Paraneoptera</taxon>
        <taxon>Hemiptera</taxon>
        <taxon>Sternorrhyncha</taxon>
        <taxon>Aphidomorpha</taxon>
        <taxon>Aphidoidea</taxon>
        <taxon>Aphididae</taxon>
        <taxon>Aphidini</taxon>
        <taxon>Aphis</taxon>
        <taxon>Aphis</taxon>
    </lineage>
</organism>
<protein>
    <submittedName>
        <fullName evidence="1">Tigger transposable element-derived protein 4-like</fullName>
    </submittedName>
</protein>
<reference evidence="1 2" key="1">
    <citation type="submission" date="2019-08" db="EMBL/GenBank/DDBJ databases">
        <title>Whole genome of Aphis craccivora.</title>
        <authorList>
            <person name="Voronova N.V."/>
            <person name="Shulinski R.S."/>
            <person name="Bandarenka Y.V."/>
            <person name="Zhorov D.G."/>
            <person name="Warner D."/>
        </authorList>
    </citation>
    <scope>NUCLEOTIDE SEQUENCE [LARGE SCALE GENOMIC DNA]</scope>
    <source>
        <strain evidence="1">180601</strain>
        <tissue evidence="1">Whole Body</tissue>
    </source>
</reference>